<evidence type="ECO:0000256" key="10">
    <source>
        <dbReference type="RuleBase" id="RU366056"/>
    </source>
</evidence>
<comment type="function">
    <text evidence="10">Required for proper folding and/or the stability of a subset of proteins in the endoplasmic reticulum. Component of glycosylphosphatidylinositol-mannosyltransferase 1 which transfers the first of the 4 mannoses in the GPI-anchor precursors during GPI-anchor biosynthesis. Probably acts by stabilizing the mannosyltransferase GPI14.</text>
</comment>
<dbReference type="PANTHER" id="PTHR28650">
    <property type="entry name" value="PHOSPHATIDYLINOSITOL-GLYCAN BIOSYNTHESIS CLASS X PROTEIN"/>
    <property type="match status" value="1"/>
</dbReference>
<evidence type="ECO:0000256" key="6">
    <source>
        <dbReference type="ARBA" id="ARBA00022824"/>
    </source>
</evidence>
<evidence type="ECO:0000256" key="7">
    <source>
        <dbReference type="ARBA" id="ARBA00022989"/>
    </source>
</evidence>
<comment type="pathway">
    <text evidence="2 10">Glycolipid biosynthesis; glycosylphosphatidylinositol-anchor biosynthesis.</text>
</comment>
<accession>A0A369JW21</accession>
<keyword evidence="5" id="KW-0812">Transmembrane</keyword>
<dbReference type="UniPathway" id="UPA00196"/>
<dbReference type="EMBL" id="LUEZ02000040">
    <property type="protein sequence ID" value="RDB25542.1"/>
    <property type="molecule type" value="Genomic_DNA"/>
</dbReference>
<keyword evidence="8" id="KW-0472">Membrane</keyword>
<keyword evidence="9" id="KW-0325">Glycoprotein</keyword>
<proteinExistence type="inferred from homology"/>
<dbReference type="InParanoid" id="A0A369JW21"/>
<dbReference type="STRING" id="39966.A0A369JW21"/>
<keyword evidence="6 10" id="KW-0256">Endoplasmic reticulum</keyword>
<gene>
    <name evidence="11" type="primary">pbn1</name>
    <name evidence="11" type="ORF">Hypma_006175</name>
</gene>
<comment type="subcellular location">
    <subcellularLocation>
        <location evidence="1 10">Endoplasmic reticulum membrane</location>
        <topology evidence="1 10">Single-pass membrane protein</topology>
    </subcellularLocation>
</comment>
<organism evidence="11 12">
    <name type="scientific">Hypsizygus marmoreus</name>
    <name type="common">White beech mushroom</name>
    <name type="synonym">Agaricus marmoreus</name>
    <dbReference type="NCBI Taxonomy" id="39966"/>
    <lineage>
        <taxon>Eukaryota</taxon>
        <taxon>Fungi</taxon>
        <taxon>Dikarya</taxon>
        <taxon>Basidiomycota</taxon>
        <taxon>Agaricomycotina</taxon>
        <taxon>Agaricomycetes</taxon>
        <taxon>Agaricomycetidae</taxon>
        <taxon>Agaricales</taxon>
        <taxon>Tricholomatineae</taxon>
        <taxon>Lyophyllaceae</taxon>
        <taxon>Hypsizygus</taxon>
    </lineage>
</organism>
<comment type="similarity">
    <text evidence="3 10">Belongs to the PIGX family.</text>
</comment>
<evidence type="ECO:0000256" key="3">
    <source>
        <dbReference type="ARBA" id="ARBA00010345"/>
    </source>
</evidence>
<keyword evidence="4 10" id="KW-0337">GPI-anchor biosynthesis</keyword>
<evidence type="ECO:0000256" key="4">
    <source>
        <dbReference type="ARBA" id="ARBA00022502"/>
    </source>
</evidence>
<evidence type="ECO:0000256" key="1">
    <source>
        <dbReference type="ARBA" id="ARBA00004389"/>
    </source>
</evidence>
<dbReference type="Proteomes" id="UP000076154">
    <property type="component" value="Unassembled WGS sequence"/>
</dbReference>
<dbReference type="GO" id="GO:0005789">
    <property type="term" value="C:endoplasmic reticulum membrane"/>
    <property type="evidence" value="ECO:0007669"/>
    <property type="project" value="UniProtKB-SubCell"/>
</dbReference>
<keyword evidence="7" id="KW-1133">Transmembrane helix</keyword>
<dbReference type="Pfam" id="PF08320">
    <property type="entry name" value="PIG-X"/>
    <property type="match status" value="1"/>
</dbReference>
<evidence type="ECO:0000256" key="2">
    <source>
        <dbReference type="ARBA" id="ARBA00004687"/>
    </source>
</evidence>
<dbReference type="SMART" id="SM00780">
    <property type="entry name" value="PIG-X"/>
    <property type="match status" value="1"/>
</dbReference>
<dbReference type="AlphaFoldDB" id="A0A369JW21"/>
<evidence type="ECO:0000313" key="11">
    <source>
        <dbReference type="EMBL" id="RDB25542.1"/>
    </source>
</evidence>
<reference evidence="11" key="1">
    <citation type="submission" date="2018-04" db="EMBL/GenBank/DDBJ databases">
        <title>Whole genome sequencing of Hypsizygus marmoreus.</title>
        <authorList>
            <person name="Choi I.-G."/>
            <person name="Min B."/>
            <person name="Kim J.-G."/>
            <person name="Kim S."/>
            <person name="Oh Y.-L."/>
            <person name="Kong W.-S."/>
            <person name="Park H."/>
            <person name="Jeong J."/>
            <person name="Song E.-S."/>
        </authorList>
    </citation>
    <scope>NUCLEOTIDE SEQUENCE [LARGE SCALE GENOMIC DNA]</scope>
    <source>
        <strain evidence="11">51987-8</strain>
    </source>
</reference>
<sequence length="205" mass="22725">MAKLLSSVSPKDGFHPTSTTKICLDDMELLSKSNCSLHLYYALPPLIFVDPYELAHHEDFYTFRHWGISNLELPISALPRISSSVLLDVKIPKNTAEFEVQLPLHLRYGDPAKASTKIPRSSSRPPRMPTEVSSLFDTSSASFIPISLIGTNYSESVSVPTGNPADLDYVEGGTTLTILLAFLVLFRATWRTADRIARSSRPKTD</sequence>
<evidence type="ECO:0000256" key="9">
    <source>
        <dbReference type="ARBA" id="ARBA00023180"/>
    </source>
</evidence>
<evidence type="ECO:0000256" key="8">
    <source>
        <dbReference type="ARBA" id="ARBA00023136"/>
    </source>
</evidence>
<comment type="caution">
    <text evidence="11">The sequence shown here is derived from an EMBL/GenBank/DDBJ whole genome shotgun (WGS) entry which is preliminary data.</text>
</comment>
<evidence type="ECO:0000256" key="5">
    <source>
        <dbReference type="ARBA" id="ARBA00022692"/>
    </source>
</evidence>
<dbReference type="GO" id="GO:0006506">
    <property type="term" value="P:GPI anchor biosynthetic process"/>
    <property type="evidence" value="ECO:0007669"/>
    <property type="project" value="UniProtKB-UniPathway"/>
</dbReference>
<dbReference type="PANTHER" id="PTHR28650:SF1">
    <property type="entry name" value="PHOSPHATIDYLINOSITOL-GLYCAN BIOSYNTHESIS CLASS X PROTEIN"/>
    <property type="match status" value="1"/>
</dbReference>
<keyword evidence="12" id="KW-1185">Reference proteome</keyword>
<name>A0A369JW21_HYPMA</name>
<protein>
    <recommendedName>
        <fullName evidence="10">Protein PBN1</fullName>
    </recommendedName>
</protein>
<dbReference type="OrthoDB" id="5546453at2759"/>
<evidence type="ECO:0000313" key="12">
    <source>
        <dbReference type="Proteomes" id="UP000076154"/>
    </source>
</evidence>
<dbReference type="InterPro" id="IPR013233">
    <property type="entry name" value="PIG-X/PBN1"/>
</dbReference>
<dbReference type="FunCoup" id="A0A369JW21">
    <property type="interactions" value="3"/>
</dbReference>
<dbReference type="InterPro" id="IPR040039">
    <property type="entry name" value="PIGX"/>
</dbReference>